<protein>
    <recommendedName>
        <fullName evidence="4">Imelysin</fullName>
    </recommendedName>
</protein>
<evidence type="ECO:0008006" key="4">
    <source>
        <dbReference type="Google" id="ProtNLM"/>
    </source>
</evidence>
<gene>
    <name evidence="2" type="ORF">H9Q13_06630</name>
</gene>
<keyword evidence="3" id="KW-1185">Reference proteome</keyword>
<evidence type="ECO:0000313" key="3">
    <source>
        <dbReference type="Proteomes" id="UP000625551"/>
    </source>
</evidence>
<reference evidence="2 3" key="1">
    <citation type="submission" date="2020-09" db="EMBL/GenBank/DDBJ databases">
        <title>Genome sequencing and assembly of Pontibacter sp.</title>
        <authorList>
            <person name="Chhetri G."/>
        </authorList>
    </citation>
    <scope>NUCLEOTIDE SEQUENCE [LARGE SCALE GENOMIC DNA]</scope>
    <source>
        <strain evidence="2 3">JH31</strain>
    </source>
</reference>
<keyword evidence="1" id="KW-0732">Signal</keyword>
<dbReference type="PROSITE" id="PS51257">
    <property type="entry name" value="PROKAR_LIPOPROTEIN"/>
    <property type="match status" value="1"/>
</dbReference>
<organism evidence="2 3">
    <name type="scientific">Pontibacter aquaedesilientis</name>
    <dbReference type="NCBI Taxonomy" id="2766980"/>
    <lineage>
        <taxon>Bacteria</taxon>
        <taxon>Pseudomonadati</taxon>
        <taxon>Bacteroidota</taxon>
        <taxon>Cytophagia</taxon>
        <taxon>Cytophagales</taxon>
        <taxon>Hymenobacteraceae</taxon>
        <taxon>Pontibacter</taxon>
    </lineage>
</organism>
<comment type="caution">
    <text evidence="2">The sequence shown here is derived from an EMBL/GenBank/DDBJ whole genome shotgun (WGS) entry which is preliminary data.</text>
</comment>
<feature type="signal peptide" evidence="1">
    <location>
        <begin position="1"/>
        <end position="18"/>
    </location>
</feature>
<feature type="chain" id="PRO_5045125099" description="Imelysin" evidence="1">
    <location>
        <begin position="19"/>
        <end position="94"/>
    </location>
</feature>
<dbReference type="RefSeq" id="WP_191182975.1">
    <property type="nucleotide sequence ID" value="NZ_JACXAJ010000002.1"/>
</dbReference>
<sequence length="94" mass="10387">MKNFSIAFTLCLSLSVLGACSPAAQTEAPTSTPKAVSLSQDCEDGINTFNQQLTQRYIRDIARVSSSNASTREELRTYYPEAREAWNSVSFPVF</sequence>
<dbReference type="EMBL" id="JACXAJ010000002">
    <property type="protein sequence ID" value="MBD1396834.1"/>
    <property type="molecule type" value="Genomic_DNA"/>
</dbReference>
<accession>A0ABR7XEX2</accession>
<evidence type="ECO:0000313" key="2">
    <source>
        <dbReference type="EMBL" id="MBD1396834.1"/>
    </source>
</evidence>
<dbReference type="Proteomes" id="UP000625551">
    <property type="component" value="Unassembled WGS sequence"/>
</dbReference>
<name>A0ABR7XEX2_9BACT</name>
<evidence type="ECO:0000256" key="1">
    <source>
        <dbReference type="SAM" id="SignalP"/>
    </source>
</evidence>
<proteinExistence type="predicted"/>